<organism evidence="2 3">
    <name type="scientific">Marssonina brunnea f. sp. multigermtubi (strain MB_m1)</name>
    <name type="common">Marssonina leaf spot fungus</name>
    <dbReference type="NCBI Taxonomy" id="1072389"/>
    <lineage>
        <taxon>Eukaryota</taxon>
        <taxon>Fungi</taxon>
        <taxon>Dikarya</taxon>
        <taxon>Ascomycota</taxon>
        <taxon>Pezizomycotina</taxon>
        <taxon>Leotiomycetes</taxon>
        <taxon>Helotiales</taxon>
        <taxon>Drepanopezizaceae</taxon>
        <taxon>Drepanopeziza</taxon>
    </lineage>
</organism>
<dbReference type="KEGG" id="mbe:MBM_03806"/>
<sequence length="70" mass="8084">MYTKDKRDTKVQKEISPLWRSKSAFASDPQSLTPIKTERMEFDPDGKEEILAEWNASGGYDADPDDYRNL</sequence>
<proteinExistence type="predicted"/>
<accession>K1XYX0</accession>
<dbReference type="InParanoid" id="K1XYX0"/>
<name>K1XYX0_MARBU</name>
<evidence type="ECO:0000313" key="3">
    <source>
        <dbReference type="Proteomes" id="UP000006753"/>
    </source>
</evidence>
<dbReference type="EMBL" id="JH921434">
    <property type="protein sequence ID" value="EKD18034.1"/>
    <property type="molecule type" value="Genomic_DNA"/>
</dbReference>
<gene>
    <name evidence="2" type="ORF">MBM_03806</name>
</gene>
<dbReference type="HOGENOM" id="CLU_2758293_0_0_1"/>
<feature type="region of interest" description="Disordered" evidence="1">
    <location>
        <begin position="22"/>
        <end position="43"/>
    </location>
</feature>
<protein>
    <submittedName>
        <fullName evidence="2">Uncharacterized protein</fullName>
    </submittedName>
</protein>
<evidence type="ECO:0000256" key="1">
    <source>
        <dbReference type="SAM" id="MobiDB-lite"/>
    </source>
</evidence>
<dbReference type="AlphaFoldDB" id="K1XYX0"/>
<keyword evidence="3" id="KW-1185">Reference proteome</keyword>
<evidence type="ECO:0000313" key="2">
    <source>
        <dbReference type="EMBL" id="EKD18034.1"/>
    </source>
</evidence>
<reference evidence="2 3" key="1">
    <citation type="journal article" date="2012" name="BMC Genomics">
        <title>Sequencing the genome of Marssonina brunnea reveals fungus-poplar co-evolution.</title>
        <authorList>
            <person name="Zhu S."/>
            <person name="Cao Y.-Z."/>
            <person name="Jiang C."/>
            <person name="Tan B.-Y."/>
            <person name="Wang Z."/>
            <person name="Feng S."/>
            <person name="Zhang L."/>
            <person name="Su X.-H."/>
            <person name="Brejova B."/>
            <person name="Vinar T."/>
            <person name="Xu M."/>
            <person name="Wang M.-X."/>
            <person name="Zhang S.-G."/>
            <person name="Huang M.-R."/>
            <person name="Wu R."/>
            <person name="Zhou Y."/>
        </authorList>
    </citation>
    <scope>NUCLEOTIDE SEQUENCE [LARGE SCALE GENOMIC DNA]</scope>
    <source>
        <strain evidence="2 3">MB_m1</strain>
    </source>
</reference>
<dbReference type="Proteomes" id="UP000006753">
    <property type="component" value="Unassembled WGS sequence"/>
</dbReference>